<evidence type="ECO:0000256" key="1">
    <source>
        <dbReference type="ARBA" id="ARBA00004651"/>
    </source>
</evidence>
<dbReference type="EMBL" id="ANIN01000002">
    <property type="protein sequence ID" value="ELA08096.1"/>
    <property type="molecule type" value="Genomic_DNA"/>
</dbReference>
<dbReference type="Pfam" id="PF03788">
    <property type="entry name" value="LrgA"/>
    <property type="match status" value="1"/>
</dbReference>
<name>L2F5R2_9GAMM</name>
<evidence type="ECO:0000256" key="3">
    <source>
        <dbReference type="ARBA" id="ARBA00022692"/>
    </source>
</evidence>
<feature type="transmembrane region" description="Helical" evidence="6">
    <location>
        <begin position="102"/>
        <end position="125"/>
    </location>
</feature>
<dbReference type="STRING" id="1230338.MOMA_06031"/>
<dbReference type="GO" id="GO:0005886">
    <property type="term" value="C:plasma membrane"/>
    <property type="evidence" value="ECO:0007669"/>
    <property type="project" value="UniProtKB-SubCell"/>
</dbReference>
<dbReference type="OrthoDB" id="6710940at2"/>
<comment type="subcellular location">
    <subcellularLocation>
        <location evidence="1">Cell membrane</location>
        <topology evidence="1">Multi-pass membrane protein</topology>
    </subcellularLocation>
</comment>
<evidence type="ECO:0000313" key="7">
    <source>
        <dbReference type="EMBL" id="ELA08096.1"/>
    </source>
</evidence>
<dbReference type="Proteomes" id="UP000023795">
    <property type="component" value="Unassembled WGS sequence"/>
</dbReference>
<feature type="transmembrane region" description="Helical" evidence="6">
    <location>
        <begin position="35"/>
        <end position="56"/>
    </location>
</feature>
<accession>L2F5R2</accession>
<evidence type="ECO:0000256" key="5">
    <source>
        <dbReference type="ARBA" id="ARBA00023136"/>
    </source>
</evidence>
<dbReference type="RefSeq" id="WP_009501608.1">
    <property type="nucleotide sequence ID" value="NZ_ANIN01000002.1"/>
</dbReference>
<evidence type="ECO:0000313" key="8">
    <source>
        <dbReference type="Proteomes" id="UP000023795"/>
    </source>
</evidence>
<dbReference type="AlphaFoldDB" id="L2F5R2"/>
<dbReference type="eggNOG" id="COG1380">
    <property type="taxonomic scope" value="Bacteria"/>
</dbReference>
<gene>
    <name evidence="7" type="ORF">MOMA_06031</name>
</gene>
<protein>
    <recommendedName>
        <fullName evidence="9">LrgA family protein</fullName>
    </recommendedName>
</protein>
<evidence type="ECO:0008006" key="9">
    <source>
        <dbReference type="Google" id="ProtNLM"/>
    </source>
</evidence>
<dbReference type="PATRIC" id="fig|1230338.3.peg.1285"/>
<reference evidence="7 8" key="1">
    <citation type="journal article" date="2013" name="Genome Announc.">
        <title>Genome Sequence of Moraxella macacae 0408225, a Novel Bacterial Species Isolated from a Cynomolgus Macaque with Epistaxis.</title>
        <authorList>
            <person name="Ladner J.T."/>
            <person name="Whitehouse C.A."/>
            <person name="Koroleva G.I."/>
            <person name="Palacios G.F."/>
        </authorList>
    </citation>
    <scope>NUCLEOTIDE SEQUENCE [LARGE SCALE GENOMIC DNA]</scope>
    <source>
        <strain evidence="7 8">0408225</strain>
    </source>
</reference>
<feature type="transmembrane region" description="Helical" evidence="6">
    <location>
        <begin position="77"/>
        <end position="96"/>
    </location>
</feature>
<keyword evidence="8" id="KW-1185">Reference proteome</keyword>
<keyword evidence="4 6" id="KW-1133">Transmembrane helix</keyword>
<evidence type="ECO:0000256" key="6">
    <source>
        <dbReference type="SAM" id="Phobius"/>
    </source>
</evidence>
<comment type="caution">
    <text evidence="7">The sequence shown here is derived from an EMBL/GenBank/DDBJ whole genome shotgun (WGS) entry which is preliminary data.</text>
</comment>
<proteinExistence type="predicted"/>
<evidence type="ECO:0000256" key="2">
    <source>
        <dbReference type="ARBA" id="ARBA00022475"/>
    </source>
</evidence>
<sequence length="146" mass="16165">MPNFANVKQRFLPMLATLLLVIVVREGCMWLSEPLGLGSAGNIIGMVVMLILLIIWRFTKGLPTWLTESSNIWLKDSGFAFLPISAGAGLLMFNLGDEFWRMFAIMAISTLLPLWAIGHLAGRWLNGKSLSRRQKQASSATQGESQ</sequence>
<dbReference type="InterPro" id="IPR005538">
    <property type="entry name" value="LrgA/CidA"/>
</dbReference>
<keyword evidence="2" id="KW-1003">Cell membrane</keyword>
<keyword evidence="5 6" id="KW-0472">Membrane</keyword>
<evidence type="ECO:0000256" key="4">
    <source>
        <dbReference type="ARBA" id="ARBA00022989"/>
    </source>
</evidence>
<keyword evidence="3 6" id="KW-0812">Transmembrane</keyword>
<organism evidence="7 8">
    <name type="scientific">Moraxella macacae 0408225</name>
    <dbReference type="NCBI Taxonomy" id="1230338"/>
    <lineage>
        <taxon>Bacteria</taxon>
        <taxon>Pseudomonadati</taxon>
        <taxon>Pseudomonadota</taxon>
        <taxon>Gammaproteobacteria</taxon>
        <taxon>Moraxellales</taxon>
        <taxon>Moraxellaceae</taxon>
        <taxon>Moraxella</taxon>
    </lineage>
</organism>